<dbReference type="GeneID" id="81352902"/>
<dbReference type="InterPro" id="IPR022198">
    <property type="entry name" value="DUF3723"/>
</dbReference>
<protein>
    <submittedName>
        <fullName evidence="1">Uncharacterized protein</fullName>
    </submittedName>
</protein>
<gene>
    <name evidence="1" type="ORF">N7532_001429</name>
</gene>
<reference evidence="1" key="2">
    <citation type="journal article" date="2023" name="IMA Fungus">
        <title>Comparative genomic study of the Penicillium genus elucidates a diverse pangenome and 15 lateral gene transfer events.</title>
        <authorList>
            <person name="Petersen C."/>
            <person name="Sorensen T."/>
            <person name="Nielsen M.R."/>
            <person name="Sondergaard T.E."/>
            <person name="Sorensen J.L."/>
            <person name="Fitzpatrick D.A."/>
            <person name="Frisvad J.C."/>
            <person name="Nielsen K.L."/>
        </authorList>
    </citation>
    <scope>NUCLEOTIDE SEQUENCE</scope>
    <source>
        <strain evidence="1">IBT 30761</strain>
    </source>
</reference>
<sequence>MPSSDNWTASRRFYRGRAKVRLNNLDVTGVSARTTREEHIQVLVEKFQSEGCIGLNPDNFIKVLVCDNILPNRDDSEIQTLDLPDDIKLTVLHGKHRVLAADRFLWDKWWIADLYSESLPQEFQVIIREEHPNAQPFCDGDIYQNIRMYQELGDVDAELKWRGRLSKSAQREMNRLEKDSRHEIIEYLNLMYSKWNTILSGYSGSFLDPDTVSLLETSTTSYATKTFNGR</sequence>
<dbReference type="Proteomes" id="UP001149074">
    <property type="component" value="Unassembled WGS sequence"/>
</dbReference>
<organism evidence="1 2">
    <name type="scientific">Penicillium argentinense</name>
    <dbReference type="NCBI Taxonomy" id="1131581"/>
    <lineage>
        <taxon>Eukaryota</taxon>
        <taxon>Fungi</taxon>
        <taxon>Dikarya</taxon>
        <taxon>Ascomycota</taxon>
        <taxon>Pezizomycotina</taxon>
        <taxon>Eurotiomycetes</taxon>
        <taxon>Eurotiomycetidae</taxon>
        <taxon>Eurotiales</taxon>
        <taxon>Aspergillaceae</taxon>
        <taxon>Penicillium</taxon>
    </lineage>
</organism>
<evidence type="ECO:0000313" key="2">
    <source>
        <dbReference type="Proteomes" id="UP001149074"/>
    </source>
</evidence>
<comment type="caution">
    <text evidence="1">The sequence shown here is derived from an EMBL/GenBank/DDBJ whole genome shotgun (WGS) entry which is preliminary data.</text>
</comment>
<dbReference type="AlphaFoldDB" id="A0A9W9KL88"/>
<accession>A0A9W9KL88</accession>
<dbReference type="EMBL" id="JAPQKI010000002">
    <property type="protein sequence ID" value="KAJ5110894.1"/>
    <property type="molecule type" value="Genomic_DNA"/>
</dbReference>
<keyword evidence="2" id="KW-1185">Reference proteome</keyword>
<dbReference type="OrthoDB" id="4227485at2759"/>
<evidence type="ECO:0000313" key="1">
    <source>
        <dbReference type="EMBL" id="KAJ5110894.1"/>
    </source>
</evidence>
<dbReference type="RefSeq" id="XP_056478964.1">
    <property type="nucleotide sequence ID" value="XM_056613923.1"/>
</dbReference>
<dbReference type="Pfam" id="PF12520">
    <property type="entry name" value="DUF3723"/>
    <property type="match status" value="1"/>
</dbReference>
<proteinExistence type="predicted"/>
<reference evidence="1" key="1">
    <citation type="submission" date="2022-11" db="EMBL/GenBank/DDBJ databases">
        <authorList>
            <person name="Petersen C."/>
        </authorList>
    </citation>
    <scope>NUCLEOTIDE SEQUENCE</scope>
    <source>
        <strain evidence="1">IBT 30761</strain>
    </source>
</reference>
<name>A0A9W9KL88_9EURO</name>